<feature type="domain" description="MADF" evidence="3">
    <location>
        <begin position="11"/>
        <end position="107"/>
    </location>
</feature>
<keyword evidence="1" id="KW-0539">Nucleus</keyword>
<name>A0ABQ7R0Q7_PLUXY</name>
<protein>
    <recommendedName>
        <fullName evidence="7">MADF domain-containing protein</fullName>
    </recommendedName>
</protein>
<feature type="region of interest" description="Disordered" evidence="2">
    <location>
        <begin position="142"/>
        <end position="161"/>
    </location>
</feature>
<dbReference type="SMART" id="SM00595">
    <property type="entry name" value="MADF"/>
    <property type="match status" value="1"/>
</dbReference>
<comment type="caution">
    <text evidence="5">The sequence shown here is derived from an EMBL/GenBank/DDBJ whole genome shotgun (WGS) entry which is preliminary data.</text>
</comment>
<evidence type="ECO:0000256" key="2">
    <source>
        <dbReference type="SAM" id="MobiDB-lite"/>
    </source>
</evidence>
<keyword evidence="6" id="KW-1185">Reference proteome</keyword>
<reference evidence="5 6" key="1">
    <citation type="submission" date="2021-06" db="EMBL/GenBank/DDBJ databases">
        <title>A haploid diamondback moth (Plutella xylostella L.) genome assembly resolves 31 chromosomes and identifies a diamide resistance mutation.</title>
        <authorList>
            <person name="Ward C.M."/>
            <person name="Perry K.D."/>
            <person name="Baker G."/>
            <person name="Powis K."/>
            <person name="Heckel D.G."/>
            <person name="Baxter S.W."/>
        </authorList>
    </citation>
    <scope>NUCLEOTIDE SEQUENCE [LARGE SCALE GENOMIC DNA]</scope>
    <source>
        <strain evidence="5 6">LV</strain>
        <tissue evidence="5">Single pupa</tissue>
    </source>
</reference>
<dbReference type="EMBL" id="JAHIBW010000005">
    <property type="protein sequence ID" value="KAG7310870.1"/>
    <property type="molecule type" value="Genomic_DNA"/>
</dbReference>
<accession>A0ABQ7R0Q7</accession>
<feature type="domain" description="BESS" evidence="4">
    <location>
        <begin position="164"/>
        <end position="203"/>
    </location>
</feature>
<dbReference type="Pfam" id="PF10545">
    <property type="entry name" value="MADF_DNA_bdg"/>
    <property type="match status" value="1"/>
</dbReference>
<dbReference type="Pfam" id="PF02944">
    <property type="entry name" value="BESS"/>
    <property type="match status" value="1"/>
</dbReference>
<proteinExistence type="predicted"/>
<evidence type="ECO:0000259" key="3">
    <source>
        <dbReference type="PROSITE" id="PS51029"/>
    </source>
</evidence>
<dbReference type="InterPro" id="IPR006578">
    <property type="entry name" value="MADF-dom"/>
</dbReference>
<evidence type="ECO:0000259" key="4">
    <source>
        <dbReference type="PROSITE" id="PS51031"/>
    </source>
</evidence>
<sequence>MDKTSHIDIQFLVEEVKKKPVLWDMENDLYKDRFARKNAWSEICRNVYKDFDKKCTAEKNGLCFTLSNKWKNLRDNYRKSQRYSSVIKGRRQYVHGKLLNFINEDKINTDHEIEPADSPNNSEDVEEMLTLGDDEIDIKTEELSGDEDSLSHVGPSVSEPSAADDDDLAFFMSTMPMVKKLKMKQKLAFRIDVMNSLRKHCDLDSEEFE</sequence>
<organism evidence="5 6">
    <name type="scientific">Plutella xylostella</name>
    <name type="common">Diamondback moth</name>
    <name type="synonym">Plutella maculipennis</name>
    <dbReference type="NCBI Taxonomy" id="51655"/>
    <lineage>
        <taxon>Eukaryota</taxon>
        <taxon>Metazoa</taxon>
        <taxon>Ecdysozoa</taxon>
        <taxon>Arthropoda</taxon>
        <taxon>Hexapoda</taxon>
        <taxon>Insecta</taxon>
        <taxon>Pterygota</taxon>
        <taxon>Neoptera</taxon>
        <taxon>Endopterygota</taxon>
        <taxon>Lepidoptera</taxon>
        <taxon>Glossata</taxon>
        <taxon>Ditrysia</taxon>
        <taxon>Yponomeutoidea</taxon>
        <taxon>Plutellidae</taxon>
        <taxon>Plutella</taxon>
    </lineage>
</organism>
<dbReference type="PROSITE" id="PS51031">
    <property type="entry name" value="BESS"/>
    <property type="match status" value="1"/>
</dbReference>
<dbReference type="InterPro" id="IPR004210">
    <property type="entry name" value="BESS_motif"/>
</dbReference>
<evidence type="ECO:0000313" key="5">
    <source>
        <dbReference type="EMBL" id="KAG7310870.1"/>
    </source>
</evidence>
<evidence type="ECO:0008006" key="7">
    <source>
        <dbReference type="Google" id="ProtNLM"/>
    </source>
</evidence>
<evidence type="ECO:0000256" key="1">
    <source>
        <dbReference type="PROSITE-ProRule" id="PRU00371"/>
    </source>
</evidence>
<gene>
    <name evidence="5" type="ORF">JYU34_003701</name>
</gene>
<dbReference type="PROSITE" id="PS51029">
    <property type="entry name" value="MADF"/>
    <property type="match status" value="1"/>
</dbReference>
<evidence type="ECO:0000313" key="6">
    <source>
        <dbReference type="Proteomes" id="UP000823941"/>
    </source>
</evidence>
<comment type="subcellular location">
    <subcellularLocation>
        <location evidence="1">Nucleus</location>
    </subcellularLocation>
</comment>
<dbReference type="Proteomes" id="UP000823941">
    <property type="component" value="Chromosome 5"/>
</dbReference>